<evidence type="ECO:0000313" key="3">
    <source>
        <dbReference type="Proteomes" id="UP000094291"/>
    </source>
</evidence>
<dbReference type="STRING" id="197479.BFW38_13700"/>
<dbReference type="Pfam" id="PF06226">
    <property type="entry name" value="DUF1007"/>
    <property type="match status" value="1"/>
</dbReference>
<feature type="non-terminal residue" evidence="2">
    <location>
        <position position="167"/>
    </location>
</feature>
<keyword evidence="3" id="KW-1185">Reference proteome</keyword>
<organism evidence="2 3">
    <name type="scientific">Terasakiispira papahanaumokuakeensis</name>
    <dbReference type="NCBI Taxonomy" id="197479"/>
    <lineage>
        <taxon>Bacteria</taxon>
        <taxon>Pseudomonadati</taxon>
        <taxon>Pseudomonadota</taxon>
        <taxon>Gammaproteobacteria</taxon>
        <taxon>Oceanospirillales</taxon>
        <taxon>Terasakiispira</taxon>
    </lineage>
</organism>
<evidence type="ECO:0000313" key="2">
    <source>
        <dbReference type="EMBL" id="ODC04430.1"/>
    </source>
</evidence>
<proteinExistence type="predicted"/>
<dbReference type="RefSeq" id="WP_068999411.1">
    <property type="nucleotide sequence ID" value="NZ_MDTQ01000001.1"/>
</dbReference>
<accession>A0A1E2VBP3</accession>
<sequence>MMHYWQKCLWVLGLLLFSQGAFAHPHAWIDLRISPMLNDQGQITALREAWLFDPMYSAMILEEQQAAGPADEFDQRLNDFGQVMITHMTPNRYFNRLQGATSEPVQDFTLRKIRDRIELDFILPLSQPVDPQEGLSYRIYDPSYYIEMLHNEQQPKIFRNGCTLRID</sequence>
<dbReference type="Proteomes" id="UP000094291">
    <property type="component" value="Unassembled WGS sequence"/>
</dbReference>
<gene>
    <name evidence="2" type="ORF">BFW38_13700</name>
</gene>
<comment type="caution">
    <text evidence="2">The sequence shown here is derived from an EMBL/GenBank/DDBJ whole genome shotgun (WGS) entry which is preliminary data.</text>
</comment>
<dbReference type="InterPro" id="IPR010412">
    <property type="entry name" value="DUF1007"/>
</dbReference>
<dbReference type="AlphaFoldDB" id="A0A1E2VBP3"/>
<feature type="chain" id="PRO_5009119692" description="ABC transporter substrate-binding protein" evidence="1">
    <location>
        <begin position="24"/>
        <end position="167"/>
    </location>
</feature>
<protein>
    <recommendedName>
        <fullName evidence="4">ABC transporter substrate-binding protein</fullName>
    </recommendedName>
</protein>
<name>A0A1E2VBP3_9GAMM</name>
<dbReference type="EMBL" id="MDTQ01000001">
    <property type="protein sequence ID" value="ODC04430.1"/>
    <property type="molecule type" value="Genomic_DNA"/>
</dbReference>
<feature type="signal peptide" evidence="1">
    <location>
        <begin position="1"/>
        <end position="23"/>
    </location>
</feature>
<evidence type="ECO:0008006" key="4">
    <source>
        <dbReference type="Google" id="ProtNLM"/>
    </source>
</evidence>
<keyword evidence="1" id="KW-0732">Signal</keyword>
<evidence type="ECO:0000256" key="1">
    <source>
        <dbReference type="SAM" id="SignalP"/>
    </source>
</evidence>
<reference evidence="2 3" key="1">
    <citation type="submission" date="2016-08" db="EMBL/GenBank/DDBJ databases">
        <authorList>
            <person name="Seilhamer J.J."/>
        </authorList>
    </citation>
    <scope>NUCLEOTIDE SEQUENCE [LARGE SCALE GENOMIC DNA]</scope>
    <source>
        <strain evidence="2 3">PH27A</strain>
    </source>
</reference>